<dbReference type="EMBL" id="VTPC01090691">
    <property type="protein sequence ID" value="KAF2881860.1"/>
    <property type="molecule type" value="Genomic_DNA"/>
</dbReference>
<comment type="caution">
    <text evidence="1">The sequence shown here is derived from an EMBL/GenBank/DDBJ whole genome shotgun (WGS) entry which is preliminary data.</text>
</comment>
<evidence type="ECO:0000313" key="2">
    <source>
        <dbReference type="Proteomes" id="UP000801492"/>
    </source>
</evidence>
<dbReference type="Proteomes" id="UP000801492">
    <property type="component" value="Unassembled WGS sequence"/>
</dbReference>
<sequence>MHLANEYGFIEKFLLRSLHKKLALIQSERIKVTYQECGKGTHSAAGHLRVTTVAQDHLNDSLGHRPEVISPPLLEVSKGFNDWKHTGACSLEHENSLKRSVCLLDECLTTQMNNEMNYWRGAKKNRRGDKIS</sequence>
<evidence type="ECO:0000313" key="1">
    <source>
        <dbReference type="EMBL" id="KAF2881860.1"/>
    </source>
</evidence>
<keyword evidence="2" id="KW-1185">Reference proteome</keyword>
<name>A0A8K0CDP0_IGNLU</name>
<protein>
    <submittedName>
        <fullName evidence="1">Uncharacterized protein</fullName>
    </submittedName>
</protein>
<gene>
    <name evidence="1" type="ORF">ILUMI_24310</name>
</gene>
<organism evidence="1 2">
    <name type="scientific">Ignelater luminosus</name>
    <name type="common">Cucubano</name>
    <name type="synonym">Pyrophorus luminosus</name>
    <dbReference type="NCBI Taxonomy" id="2038154"/>
    <lineage>
        <taxon>Eukaryota</taxon>
        <taxon>Metazoa</taxon>
        <taxon>Ecdysozoa</taxon>
        <taxon>Arthropoda</taxon>
        <taxon>Hexapoda</taxon>
        <taxon>Insecta</taxon>
        <taxon>Pterygota</taxon>
        <taxon>Neoptera</taxon>
        <taxon>Endopterygota</taxon>
        <taxon>Coleoptera</taxon>
        <taxon>Polyphaga</taxon>
        <taxon>Elateriformia</taxon>
        <taxon>Elateroidea</taxon>
        <taxon>Elateridae</taxon>
        <taxon>Agrypninae</taxon>
        <taxon>Pyrophorini</taxon>
        <taxon>Ignelater</taxon>
    </lineage>
</organism>
<proteinExistence type="predicted"/>
<reference evidence="1" key="1">
    <citation type="submission" date="2019-08" db="EMBL/GenBank/DDBJ databases">
        <title>The genome of the North American firefly Photinus pyralis.</title>
        <authorList>
            <consortium name="Photinus pyralis genome working group"/>
            <person name="Fallon T.R."/>
            <person name="Sander Lower S.E."/>
            <person name="Weng J.-K."/>
        </authorList>
    </citation>
    <scope>NUCLEOTIDE SEQUENCE</scope>
    <source>
        <strain evidence="1">TRF0915ILg1</strain>
        <tissue evidence="1">Whole body</tissue>
    </source>
</reference>
<dbReference type="AlphaFoldDB" id="A0A8K0CDP0"/>
<accession>A0A8K0CDP0</accession>